<evidence type="ECO:0000256" key="6">
    <source>
        <dbReference type="ARBA" id="ARBA00022553"/>
    </source>
</evidence>
<dbReference type="SMART" id="SM00448">
    <property type="entry name" value="REC"/>
    <property type="match status" value="1"/>
</dbReference>
<dbReference type="InterPro" id="IPR036890">
    <property type="entry name" value="HATPase_C_sf"/>
</dbReference>
<evidence type="ECO:0000259" key="17">
    <source>
        <dbReference type="PROSITE" id="PS50110"/>
    </source>
</evidence>
<dbReference type="CDD" id="cd00130">
    <property type="entry name" value="PAS"/>
    <property type="match status" value="2"/>
</dbReference>
<keyword evidence="14" id="KW-0472">Membrane</keyword>
<keyword evidence="9" id="KW-0677">Repeat</keyword>
<dbReference type="InterPro" id="IPR036097">
    <property type="entry name" value="HisK_dim/P_sf"/>
</dbReference>
<dbReference type="GO" id="GO:0009927">
    <property type="term" value="F:histidine phosphotransfer kinase activity"/>
    <property type="evidence" value="ECO:0007669"/>
    <property type="project" value="TreeGrafter"/>
</dbReference>
<dbReference type="SMART" id="SM00086">
    <property type="entry name" value="PAC"/>
    <property type="match status" value="2"/>
</dbReference>
<dbReference type="Gene3D" id="3.40.50.2300">
    <property type="match status" value="1"/>
</dbReference>
<evidence type="ECO:0000256" key="14">
    <source>
        <dbReference type="ARBA" id="ARBA00023136"/>
    </source>
</evidence>
<dbReference type="SMART" id="SM00388">
    <property type="entry name" value="HisKA"/>
    <property type="match status" value="1"/>
</dbReference>
<comment type="catalytic activity">
    <reaction evidence="1">
        <text>ATP + protein L-histidine = ADP + protein N-phospho-L-histidine.</text>
        <dbReference type="EC" id="2.7.13.3"/>
    </reaction>
</comment>
<accession>A0A150S3X8</accession>
<dbReference type="InterPro" id="IPR000700">
    <property type="entry name" value="PAS-assoc_C"/>
</dbReference>
<evidence type="ECO:0000256" key="5">
    <source>
        <dbReference type="ARBA" id="ARBA00022519"/>
    </source>
</evidence>
<proteinExistence type="predicted"/>
<dbReference type="NCBIfam" id="TIGR00229">
    <property type="entry name" value="sensory_box"/>
    <property type="match status" value="2"/>
</dbReference>
<dbReference type="SUPFAM" id="SSF47384">
    <property type="entry name" value="Homodimeric domain of signal transducing histidine kinase"/>
    <property type="match status" value="1"/>
</dbReference>
<keyword evidence="7" id="KW-0808">Transferase</keyword>
<feature type="domain" description="Histidine kinase" evidence="16">
    <location>
        <begin position="286"/>
        <end position="504"/>
    </location>
</feature>
<feature type="domain" description="Response regulatory" evidence="17">
    <location>
        <begin position="531"/>
        <end position="647"/>
    </location>
</feature>
<feature type="domain" description="PAS" evidence="18">
    <location>
        <begin position="141"/>
        <end position="213"/>
    </location>
</feature>
<dbReference type="SUPFAM" id="SSF52172">
    <property type="entry name" value="CheY-like"/>
    <property type="match status" value="1"/>
</dbReference>
<dbReference type="Proteomes" id="UP000075515">
    <property type="component" value="Unassembled WGS sequence"/>
</dbReference>
<dbReference type="EMBL" id="JEMC01002486">
    <property type="protein sequence ID" value="KYF87132.1"/>
    <property type="molecule type" value="Genomic_DNA"/>
</dbReference>
<evidence type="ECO:0000256" key="2">
    <source>
        <dbReference type="ARBA" id="ARBA00004429"/>
    </source>
</evidence>
<dbReference type="InterPro" id="IPR000014">
    <property type="entry name" value="PAS"/>
</dbReference>
<sequence length="655" mass="71966">MDQEQRARQDTWQRQLYQLLVENTKDYAILIADPAGDVIVWGGGAAEVLGFTEEEILGKPLELIYTPEDVRAGVLADEMKTALARGRAVNERWQLRKNGSRVWCSGLMTPLRDEANNLRGFAKVVRDRTEPHLAELALRESEQRLRVALDAAKMGTWLWNVAEDRETLDASLKRLMGAAPDTEVRALEDFIQLIHPDDQAAVRGAFHAALSDGTELTVEFRVVGPDGSIRWLRDQGTILRDARGSPVAMTGACVDITERKLLEEALQLRAEQLAEADRQKDEFLAMLGHELRNPLAPVRSLMEVLRQKPCDAERLEKAYAIIDRQVEHLVRLVDDLLDVSRITRGMIQLHKEKAELAAIVGQAVETVRPLVEARDLELMISLPMKPAHLEVDATRMTQVITNLLHNAVKYTEPGGRIWVMGERTGDGLEIRIRDTGQGIPPDLLPKLFDLFTQGDRALDRSQGGLGLGLTLVRRLVEMHGGSVRAASDGPGKGSEFIVRLPAKVLAAGAGGAETPSAALPQARPGPAGPRRILVVEDNPDVAESLVMLLQALGHEVAMARSGPEALEAAPAFLPDVVLLDIGLPGMDGYEVARQLRGQPELERALLVALSGYGQDEDRRRSRAAGFDHHLVKPVSRAVLQPLIASGQRRLAQNVS</sequence>
<keyword evidence="13" id="KW-0902">Two-component regulatory system</keyword>
<protein>
    <recommendedName>
        <fullName evidence="3">histidine kinase</fullName>
        <ecNumber evidence="3">2.7.13.3</ecNumber>
    </recommendedName>
</protein>
<dbReference type="Gene3D" id="3.30.450.20">
    <property type="entry name" value="PAS domain"/>
    <property type="match status" value="2"/>
</dbReference>
<dbReference type="PANTHER" id="PTHR43047:SF72">
    <property type="entry name" value="OSMOSENSING HISTIDINE PROTEIN KINASE SLN1"/>
    <property type="match status" value="1"/>
</dbReference>
<dbReference type="PROSITE" id="PS50112">
    <property type="entry name" value="PAS"/>
    <property type="match status" value="2"/>
</dbReference>
<evidence type="ECO:0000259" key="18">
    <source>
        <dbReference type="PROSITE" id="PS50112"/>
    </source>
</evidence>
<evidence type="ECO:0000256" key="3">
    <source>
        <dbReference type="ARBA" id="ARBA00012438"/>
    </source>
</evidence>
<dbReference type="PROSITE" id="PS50113">
    <property type="entry name" value="PAC"/>
    <property type="match status" value="2"/>
</dbReference>
<evidence type="ECO:0000256" key="7">
    <source>
        <dbReference type="ARBA" id="ARBA00022679"/>
    </source>
</evidence>
<keyword evidence="4" id="KW-1003">Cell membrane</keyword>
<dbReference type="GO" id="GO:0005886">
    <property type="term" value="C:plasma membrane"/>
    <property type="evidence" value="ECO:0007669"/>
    <property type="project" value="UniProtKB-SubCell"/>
</dbReference>
<evidence type="ECO:0000256" key="10">
    <source>
        <dbReference type="ARBA" id="ARBA00022741"/>
    </source>
</evidence>
<dbReference type="PRINTS" id="PR00344">
    <property type="entry name" value="BCTRLSENSOR"/>
</dbReference>
<gene>
    <name evidence="20" type="ORF">BE18_33925</name>
</gene>
<dbReference type="AlphaFoldDB" id="A0A150S3X8"/>
<dbReference type="Pfam" id="PF00512">
    <property type="entry name" value="HisKA"/>
    <property type="match status" value="1"/>
</dbReference>
<dbReference type="InterPro" id="IPR013655">
    <property type="entry name" value="PAS_fold_3"/>
</dbReference>
<dbReference type="SUPFAM" id="SSF55785">
    <property type="entry name" value="PYP-like sensor domain (PAS domain)"/>
    <property type="match status" value="2"/>
</dbReference>
<dbReference type="GO" id="GO:0000166">
    <property type="term" value="F:nucleotide binding"/>
    <property type="evidence" value="ECO:0007669"/>
    <property type="project" value="UniProtKB-KW"/>
</dbReference>
<dbReference type="Gene3D" id="2.10.70.100">
    <property type="match status" value="1"/>
</dbReference>
<dbReference type="InterPro" id="IPR035965">
    <property type="entry name" value="PAS-like_dom_sf"/>
</dbReference>
<evidence type="ECO:0000313" key="21">
    <source>
        <dbReference type="Proteomes" id="UP000075515"/>
    </source>
</evidence>
<dbReference type="FunFam" id="3.30.565.10:FF:000006">
    <property type="entry name" value="Sensor histidine kinase WalK"/>
    <property type="match status" value="1"/>
</dbReference>
<keyword evidence="8" id="KW-0812">Transmembrane</keyword>
<keyword evidence="5" id="KW-0997">Cell inner membrane</keyword>
<feature type="domain" description="PAC" evidence="19">
    <location>
        <begin position="88"/>
        <end position="140"/>
    </location>
</feature>
<dbReference type="InterPro" id="IPR005467">
    <property type="entry name" value="His_kinase_dom"/>
</dbReference>
<dbReference type="PANTHER" id="PTHR43047">
    <property type="entry name" value="TWO-COMPONENT HISTIDINE PROTEIN KINASE"/>
    <property type="match status" value="1"/>
</dbReference>
<comment type="caution">
    <text evidence="20">The sequence shown here is derived from an EMBL/GenBank/DDBJ whole genome shotgun (WGS) entry which is preliminary data.</text>
</comment>
<evidence type="ECO:0000256" key="11">
    <source>
        <dbReference type="ARBA" id="ARBA00022777"/>
    </source>
</evidence>
<dbReference type="FunFam" id="1.10.287.130:FF:000001">
    <property type="entry name" value="Two-component sensor histidine kinase"/>
    <property type="match status" value="1"/>
</dbReference>
<evidence type="ECO:0000256" key="13">
    <source>
        <dbReference type="ARBA" id="ARBA00023012"/>
    </source>
</evidence>
<dbReference type="CDD" id="cd00082">
    <property type="entry name" value="HisKA"/>
    <property type="match status" value="1"/>
</dbReference>
<reference evidence="20 21" key="1">
    <citation type="submission" date="2014-02" db="EMBL/GenBank/DDBJ databases">
        <title>The small core and large imbalanced accessory genome model reveals a collaborative survival strategy of Sorangium cellulosum strains in nature.</title>
        <authorList>
            <person name="Han K."/>
            <person name="Peng R."/>
            <person name="Blom J."/>
            <person name="Li Y.-Z."/>
        </authorList>
    </citation>
    <scope>NUCLEOTIDE SEQUENCE [LARGE SCALE GENOMIC DNA]</scope>
    <source>
        <strain evidence="20 21">So0149</strain>
    </source>
</reference>
<dbReference type="PROSITE" id="PS50110">
    <property type="entry name" value="RESPONSE_REGULATORY"/>
    <property type="match status" value="1"/>
</dbReference>
<dbReference type="Gene3D" id="3.30.565.10">
    <property type="entry name" value="Histidine kinase-like ATPase, C-terminal domain"/>
    <property type="match status" value="1"/>
</dbReference>
<dbReference type="CDD" id="cd17580">
    <property type="entry name" value="REC_2_DhkD-like"/>
    <property type="match status" value="1"/>
</dbReference>
<evidence type="ECO:0000256" key="12">
    <source>
        <dbReference type="ARBA" id="ARBA00022989"/>
    </source>
</evidence>
<keyword evidence="10" id="KW-0547">Nucleotide-binding</keyword>
<evidence type="ECO:0000256" key="4">
    <source>
        <dbReference type="ARBA" id="ARBA00022475"/>
    </source>
</evidence>
<dbReference type="SMART" id="SM00387">
    <property type="entry name" value="HATPase_c"/>
    <property type="match status" value="1"/>
</dbReference>
<evidence type="ECO:0000256" key="8">
    <source>
        <dbReference type="ARBA" id="ARBA00022692"/>
    </source>
</evidence>
<dbReference type="Pfam" id="PF00072">
    <property type="entry name" value="Response_reg"/>
    <property type="match status" value="1"/>
</dbReference>
<keyword evidence="11" id="KW-0418">Kinase</keyword>
<feature type="domain" description="PAS" evidence="18">
    <location>
        <begin position="13"/>
        <end position="86"/>
    </location>
</feature>
<feature type="domain" description="PAC" evidence="19">
    <location>
        <begin position="216"/>
        <end position="268"/>
    </location>
</feature>
<dbReference type="EC" id="2.7.13.3" evidence="3"/>
<evidence type="ECO:0000313" key="20">
    <source>
        <dbReference type="EMBL" id="KYF87132.1"/>
    </source>
</evidence>
<feature type="modified residue" description="4-aspartylphosphate" evidence="15">
    <location>
        <position position="580"/>
    </location>
</feature>
<dbReference type="FunFam" id="2.10.70.100:FF:000001">
    <property type="entry name" value="Sensory transduction histidine kinase"/>
    <property type="match status" value="1"/>
</dbReference>
<evidence type="ECO:0000259" key="19">
    <source>
        <dbReference type="PROSITE" id="PS50113"/>
    </source>
</evidence>
<dbReference type="GO" id="GO:0000155">
    <property type="term" value="F:phosphorelay sensor kinase activity"/>
    <property type="evidence" value="ECO:0007669"/>
    <property type="project" value="InterPro"/>
</dbReference>
<evidence type="ECO:0000256" key="15">
    <source>
        <dbReference type="PROSITE-ProRule" id="PRU00169"/>
    </source>
</evidence>
<keyword evidence="12" id="KW-1133">Transmembrane helix</keyword>
<name>A0A150S3X8_SORCE</name>
<evidence type="ECO:0000256" key="9">
    <source>
        <dbReference type="ARBA" id="ARBA00022737"/>
    </source>
</evidence>
<comment type="subcellular location">
    <subcellularLocation>
        <location evidence="2">Cell inner membrane</location>
        <topology evidence="2">Multi-pass membrane protein</topology>
    </subcellularLocation>
</comment>
<dbReference type="SMART" id="SM00091">
    <property type="entry name" value="PAS"/>
    <property type="match status" value="2"/>
</dbReference>
<dbReference type="PROSITE" id="PS50109">
    <property type="entry name" value="HIS_KIN"/>
    <property type="match status" value="1"/>
</dbReference>
<dbReference type="SUPFAM" id="SSF55874">
    <property type="entry name" value="ATPase domain of HSP90 chaperone/DNA topoisomerase II/histidine kinase"/>
    <property type="match status" value="1"/>
</dbReference>
<dbReference type="InterPro" id="IPR001610">
    <property type="entry name" value="PAC"/>
</dbReference>
<organism evidence="20 21">
    <name type="scientific">Sorangium cellulosum</name>
    <name type="common">Polyangium cellulosum</name>
    <dbReference type="NCBI Taxonomy" id="56"/>
    <lineage>
        <taxon>Bacteria</taxon>
        <taxon>Pseudomonadati</taxon>
        <taxon>Myxococcota</taxon>
        <taxon>Polyangia</taxon>
        <taxon>Polyangiales</taxon>
        <taxon>Polyangiaceae</taxon>
        <taxon>Sorangium</taxon>
    </lineage>
</organism>
<dbReference type="InterPro" id="IPR003661">
    <property type="entry name" value="HisK_dim/P_dom"/>
</dbReference>
<dbReference type="Gene3D" id="1.10.287.130">
    <property type="match status" value="1"/>
</dbReference>
<dbReference type="InterPro" id="IPR003594">
    <property type="entry name" value="HATPase_dom"/>
</dbReference>
<evidence type="ECO:0000256" key="1">
    <source>
        <dbReference type="ARBA" id="ARBA00000085"/>
    </source>
</evidence>
<dbReference type="InterPro" id="IPR001789">
    <property type="entry name" value="Sig_transdc_resp-reg_receiver"/>
</dbReference>
<keyword evidence="6 15" id="KW-0597">Phosphoprotein</keyword>
<evidence type="ECO:0000259" key="16">
    <source>
        <dbReference type="PROSITE" id="PS50109"/>
    </source>
</evidence>
<dbReference type="InterPro" id="IPR004358">
    <property type="entry name" value="Sig_transdc_His_kin-like_C"/>
</dbReference>
<dbReference type="Pfam" id="PF08447">
    <property type="entry name" value="PAS_3"/>
    <property type="match status" value="1"/>
</dbReference>
<dbReference type="CDD" id="cd00075">
    <property type="entry name" value="HATPase"/>
    <property type="match status" value="1"/>
</dbReference>
<dbReference type="Pfam" id="PF02518">
    <property type="entry name" value="HATPase_c"/>
    <property type="match status" value="1"/>
</dbReference>
<dbReference type="InterPro" id="IPR011006">
    <property type="entry name" value="CheY-like_superfamily"/>
</dbReference>
<dbReference type="Pfam" id="PF13426">
    <property type="entry name" value="PAS_9"/>
    <property type="match status" value="1"/>
</dbReference>